<protein>
    <submittedName>
        <fullName evidence="1">Uncharacterized protein</fullName>
    </submittedName>
</protein>
<accession>A0A101LWV5</accession>
<organism evidence="1">
    <name type="scientific">Picea glauca</name>
    <name type="common">White spruce</name>
    <name type="synonym">Pinus glauca</name>
    <dbReference type="NCBI Taxonomy" id="3330"/>
    <lineage>
        <taxon>Eukaryota</taxon>
        <taxon>Viridiplantae</taxon>
        <taxon>Streptophyta</taxon>
        <taxon>Embryophyta</taxon>
        <taxon>Tracheophyta</taxon>
        <taxon>Spermatophyta</taxon>
        <taxon>Pinopsida</taxon>
        <taxon>Pinidae</taxon>
        <taxon>Conifers I</taxon>
        <taxon>Pinales</taxon>
        <taxon>Pinaceae</taxon>
        <taxon>Picea</taxon>
    </lineage>
</organism>
<evidence type="ECO:0000313" key="1">
    <source>
        <dbReference type="EMBL" id="KUM46648.1"/>
    </source>
</evidence>
<proteinExistence type="predicted"/>
<name>A0A101LWV5_PICGL</name>
<keyword evidence="1" id="KW-0496">Mitochondrion</keyword>
<comment type="caution">
    <text evidence="1">The sequence shown here is derived from an EMBL/GenBank/DDBJ whole genome shotgun (WGS) entry which is preliminary data.</text>
</comment>
<dbReference type="AlphaFoldDB" id="A0A101LWV5"/>
<geneLocation type="mitochondrion" evidence="1"/>
<reference evidence="1" key="1">
    <citation type="journal article" date="2015" name="Genome Biol. Evol.">
        <title>Organellar Genomes of White Spruce (Picea glauca): Assembly and Annotation.</title>
        <authorList>
            <person name="Jackman S.D."/>
            <person name="Warren R.L."/>
            <person name="Gibb E.A."/>
            <person name="Vandervalk B.P."/>
            <person name="Mohamadi H."/>
            <person name="Chu J."/>
            <person name="Raymond A."/>
            <person name="Pleasance S."/>
            <person name="Coope R."/>
            <person name="Wildung M.R."/>
            <person name="Ritland C.E."/>
            <person name="Bousquet J."/>
            <person name="Jones S.J."/>
            <person name="Bohlmann J."/>
            <person name="Birol I."/>
        </authorList>
    </citation>
    <scope>NUCLEOTIDE SEQUENCE [LARGE SCALE GENOMIC DNA]</scope>
    <source>
        <tissue evidence="1">Flushing bud</tissue>
    </source>
</reference>
<dbReference type="EMBL" id="LKAM01000010">
    <property type="protein sequence ID" value="KUM46648.1"/>
    <property type="molecule type" value="Genomic_DNA"/>
</dbReference>
<gene>
    <name evidence="1" type="ORF">ABT39_MTgene1328</name>
</gene>
<sequence length="60" mass="6819">MFFVFNATIPIVPVVIDPKRPNLASLTHSIMKPFPISLTHKSESPIIYEILPTHLFPFSQ</sequence>